<dbReference type="RefSeq" id="WP_199036632.1">
    <property type="nucleotide sequence ID" value="NZ_JAELXS010000003.1"/>
</dbReference>
<name>A0ABS0XNN4_9SPHN</name>
<proteinExistence type="predicted"/>
<evidence type="ECO:0000313" key="1">
    <source>
        <dbReference type="EMBL" id="MBJ6121643.1"/>
    </source>
</evidence>
<comment type="caution">
    <text evidence="1">The sequence shown here is derived from an EMBL/GenBank/DDBJ whole genome shotgun (WGS) entry which is preliminary data.</text>
</comment>
<dbReference type="EMBL" id="JAELXS010000003">
    <property type="protein sequence ID" value="MBJ6121643.1"/>
    <property type="molecule type" value="Genomic_DNA"/>
</dbReference>
<protein>
    <recommendedName>
        <fullName evidence="3">Ketohydroxyglutarate aldolase</fullName>
    </recommendedName>
</protein>
<reference evidence="2" key="1">
    <citation type="submission" date="2020-12" db="EMBL/GenBank/DDBJ databases">
        <title>Hymenobacter sp.</title>
        <authorList>
            <person name="Kim M.K."/>
        </authorList>
    </citation>
    <scope>NUCLEOTIDE SEQUENCE [LARGE SCALE GENOMIC DNA]</scope>
    <source>
        <strain evidence="2">BT553</strain>
    </source>
</reference>
<keyword evidence="2" id="KW-1185">Reference proteome</keyword>
<evidence type="ECO:0008006" key="3">
    <source>
        <dbReference type="Google" id="ProtNLM"/>
    </source>
</evidence>
<sequence>MTDVRNWVVTLAEGDDAAAVASSLETAGFRIDQRLAEIGVITGRSTAEVAERARALPGIVDVAPEDVVDIGPPDAPTTW</sequence>
<evidence type="ECO:0000313" key="2">
    <source>
        <dbReference type="Proteomes" id="UP000640426"/>
    </source>
</evidence>
<accession>A0ABS0XNN4</accession>
<dbReference type="Proteomes" id="UP000640426">
    <property type="component" value="Unassembled WGS sequence"/>
</dbReference>
<organism evidence="1 2">
    <name type="scientific">Sphingomonas mollis</name>
    <dbReference type="NCBI Taxonomy" id="2795726"/>
    <lineage>
        <taxon>Bacteria</taxon>
        <taxon>Pseudomonadati</taxon>
        <taxon>Pseudomonadota</taxon>
        <taxon>Alphaproteobacteria</taxon>
        <taxon>Sphingomonadales</taxon>
        <taxon>Sphingomonadaceae</taxon>
        <taxon>Sphingomonas</taxon>
    </lineage>
</organism>
<gene>
    <name evidence="1" type="ORF">JAO74_07550</name>
</gene>